<dbReference type="AlphaFoldDB" id="A0A9W6RAR1"/>
<organism evidence="1 2">
    <name type="scientific">Actinoallomurus iriomotensis</name>
    <dbReference type="NCBI Taxonomy" id="478107"/>
    <lineage>
        <taxon>Bacteria</taxon>
        <taxon>Bacillati</taxon>
        <taxon>Actinomycetota</taxon>
        <taxon>Actinomycetes</taxon>
        <taxon>Streptosporangiales</taxon>
        <taxon>Thermomonosporaceae</taxon>
        <taxon>Actinoallomurus</taxon>
    </lineage>
</organism>
<comment type="caution">
    <text evidence="1">The sequence shown here is derived from an EMBL/GenBank/DDBJ whole genome shotgun (WGS) entry which is preliminary data.</text>
</comment>
<protein>
    <recommendedName>
        <fullName evidence="3">Glutamine synthetase</fullName>
    </recommendedName>
</protein>
<dbReference type="EMBL" id="BSTJ01000001">
    <property type="protein sequence ID" value="GLY72164.1"/>
    <property type="molecule type" value="Genomic_DNA"/>
</dbReference>
<evidence type="ECO:0000313" key="1">
    <source>
        <dbReference type="EMBL" id="GLY72164.1"/>
    </source>
</evidence>
<evidence type="ECO:0008006" key="3">
    <source>
        <dbReference type="Google" id="ProtNLM"/>
    </source>
</evidence>
<name>A0A9W6RAR1_9ACTN</name>
<gene>
    <name evidence="1" type="ORF">Airi01_004310</name>
</gene>
<dbReference type="Proteomes" id="UP001165135">
    <property type="component" value="Unassembled WGS sequence"/>
</dbReference>
<dbReference type="Gene3D" id="3.30.590.10">
    <property type="entry name" value="Glutamine synthetase/guanido kinase, catalytic domain"/>
    <property type="match status" value="1"/>
</dbReference>
<proteinExistence type="predicted"/>
<evidence type="ECO:0000313" key="2">
    <source>
        <dbReference type="Proteomes" id="UP001165135"/>
    </source>
</evidence>
<sequence length="39" mass="4886">MVSHVADAVDQFLRNKRAEWEDYRRQVTEYERDRYLKVL</sequence>
<accession>A0A9W6RAR1</accession>
<reference evidence="1" key="1">
    <citation type="submission" date="2023-03" db="EMBL/GenBank/DDBJ databases">
        <title>Actinoallomurus iriomotensis NBRC 103681.</title>
        <authorList>
            <person name="Ichikawa N."/>
            <person name="Sato H."/>
            <person name="Tonouchi N."/>
        </authorList>
    </citation>
    <scope>NUCLEOTIDE SEQUENCE</scope>
    <source>
        <strain evidence="1">NBRC 103681</strain>
    </source>
</reference>